<keyword evidence="2" id="KW-1185">Reference proteome</keyword>
<sequence length="55" mass="6295">MSEISSKTKTTTSIPTQVSEEDFNELIDPHLSMPKRGPKCQIGYHKLFNYILKVL</sequence>
<evidence type="ECO:0000313" key="1">
    <source>
        <dbReference type="EMBL" id="OAD19994.1"/>
    </source>
</evidence>
<dbReference type="EMBL" id="LUTY01002586">
    <property type="protein sequence ID" value="OAD19994.1"/>
    <property type="molecule type" value="Genomic_DNA"/>
</dbReference>
<reference evidence="1 2" key="1">
    <citation type="submission" date="2016-05" db="EMBL/GenBank/DDBJ databases">
        <title>Single-cell genome of chain-forming Candidatus Thiomargarita nelsonii and comparison to other large sulfur-oxidizing bacteria.</title>
        <authorList>
            <person name="Winkel M."/>
            <person name="Salman V."/>
            <person name="Woyke T."/>
            <person name="Schulz-Vogt H."/>
            <person name="Richter M."/>
            <person name="Flood B."/>
            <person name="Bailey J."/>
            <person name="Amann R."/>
            <person name="Mussmann M."/>
        </authorList>
    </citation>
    <scope>NUCLEOTIDE SEQUENCE [LARGE SCALE GENOMIC DNA]</scope>
    <source>
        <strain evidence="1 2">THI036</strain>
    </source>
</reference>
<protein>
    <submittedName>
        <fullName evidence="1">Uncharacterized protein</fullName>
    </submittedName>
</protein>
<organism evidence="1 2">
    <name type="scientific">Candidatus Thiomargarita nelsonii</name>
    <dbReference type="NCBI Taxonomy" id="1003181"/>
    <lineage>
        <taxon>Bacteria</taxon>
        <taxon>Pseudomonadati</taxon>
        <taxon>Pseudomonadota</taxon>
        <taxon>Gammaproteobacteria</taxon>
        <taxon>Thiotrichales</taxon>
        <taxon>Thiotrichaceae</taxon>
        <taxon>Thiomargarita</taxon>
    </lineage>
</organism>
<comment type="caution">
    <text evidence="1">The sequence shown here is derived from an EMBL/GenBank/DDBJ whole genome shotgun (WGS) entry which is preliminary data.</text>
</comment>
<gene>
    <name evidence="1" type="ORF">THIOM_004333</name>
</gene>
<proteinExistence type="predicted"/>
<dbReference type="Proteomes" id="UP000076962">
    <property type="component" value="Unassembled WGS sequence"/>
</dbReference>
<name>A0A176RW80_9GAMM</name>
<dbReference type="AlphaFoldDB" id="A0A176RW80"/>
<accession>A0A176RW80</accession>
<evidence type="ECO:0000313" key="2">
    <source>
        <dbReference type="Proteomes" id="UP000076962"/>
    </source>
</evidence>